<reference evidence="2" key="1">
    <citation type="submission" date="2015-06" db="EMBL/GenBank/DDBJ databases">
        <authorList>
            <person name="Bertelli C."/>
        </authorList>
    </citation>
    <scope>NUCLEOTIDE SEQUENCE [LARGE SCALE GENOMIC DNA]</scope>
    <source>
        <strain evidence="2">CRIB-30</strain>
    </source>
</reference>
<dbReference type="RefSeq" id="WP_098037856.1">
    <property type="nucleotide sequence ID" value="NZ_CWGJ01000011.1"/>
</dbReference>
<accession>A0A0H5DQW5</accession>
<evidence type="ECO:0000313" key="2">
    <source>
        <dbReference type="Proteomes" id="UP000220251"/>
    </source>
</evidence>
<dbReference type="Pfam" id="PF17401">
    <property type="entry name" value="DUF5407"/>
    <property type="match status" value="1"/>
</dbReference>
<dbReference type="InterPro" id="IPR035365">
    <property type="entry name" value="DUF5407"/>
</dbReference>
<dbReference type="EMBL" id="CWGJ01000011">
    <property type="protein sequence ID" value="CRX37999.1"/>
    <property type="molecule type" value="Genomic_DNA"/>
</dbReference>
<dbReference type="Proteomes" id="UP000220251">
    <property type="component" value="Unassembled WGS sequence"/>
</dbReference>
<name>A0A0H5DQW5_9BACT</name>
<keyword evidence="2" id="KW-1185">Reference proteome</keyword>
<dbReference type="AlphaFoldDB" id="A0A0H5DQW5"/>
<sequence>MAQNSKFGGSDVVHEGFEVQSLFDAIQTAVLDAKKKLESIKGKKDQFSICDMFEMQMVMNNLSQLSEMSTSVVSASNQALLSMARAIKQ</sequence>
<gene>
    <name evidence="1" type="primary">sctf3</name>
    <name evidence="1" type="ORF">ELAC_0647</name>
</gene>
<protein>
    <submittedName>
        <fullName evidence="1">Putative type III secretion system needle subunit protein SctF</fullName>
    </submittedName>
</protein>
<evidence type="ECO:0000313" key="1">
    <source>
        <dbReference type="EMBL" id="CRX37999.1"/>
    </source>
</evidence>
<dbReference type="OrthoDB" id="21829at2"/>
<proteinExistence type="predicted"/>
<organism evidence="1 2">
    <name type="scientific">Estrella lausannensis</name>
    <dbReference type="NCBI Taxonomy" id="483423"/>
    <lineage>
        <taxon>Bacteria</taxon>
        <taxon>Pseudomonadati</taxon>
        <taxon>Chlamydiota</taxon>
        <taxon>Chlamydiia</taxon>
        <taxon>Parachlamydiales</taxon>
        <taxon>Candidatus Criblamydiaceae</taxon>
        <taxon>Estrella</taxon>
    </lineage>
</organism>